<dbReference type="Pfam" id="PF01535">
    <property type="entry name" value="PPR"/>
    <property type="match status" value="2"/>
</dbReference>
<dbReference type="OrthoDB" id="5588846at2759"/>
<feature type="compositionally biased region" description="Low complexity" evidence="6">
    <location>
        <begin position="904"/>
        <end position="956"/>
    </location>
</feature>
<dbReference type="PANTHER" id="PTHR47447">
    <property type="entry name" value="OS03G0856100 PROTEIN"/>
    <property type="match status" value="1"/>
</dbReference>
<evidence type="ECO:0000256" key="4">
    <source>
        <dbReference type="ARBA" id="ARBA00044511"/>
    </source>
</evidence>
<comment type="similarity">
    <text evidence="1">Belongs to the CCM1 family.</text>
</comment>
<evidence type="ECO:0000256" key="1">
    <source>
        <dbReference type="ARBA" id="ARBA00006192"/>
    </source>
</evidence>
<dbReference type="PANTHER" id="PTHR47447:SF23">
    <property type="entry name" value="PENTACOTRIPEPTIDE-REPEAT REGION OF PRORP DOMAIN-CONTAINING PROTEIN"/>
    <property type="match status" value="1"/>
</dbReference>
<comment type="subunit">
    <text evidence="4">Binds to mitochondrial small subunit 15S rRNA.</text>
</comment>
<name>A0A4P9XJN9_9FUNG</name>
<evidence type="ECO:0000256" key="3">
    <source>
        <dbReference type="ARBA" id="ARBA00044493"/>
    </source>
</evidence>
<dbReference type="Proteomes" id="UP000271241">
    <property type="component" value="Unassembled WGS sequence"/>
</dbReference>
<dbReference type="InterPro" id="IPR011990">
    <property type="entry name" value="TPR-like_helical_dom_sf"/>
</dbReference>
<proteinExistence type="inferred from homology"/>
<feature type="compositionally biased region" description="Basic and acidic residues" evidence="6">
    <location>
        <begin position="312"/>
        <end position="321"/>
    </location>
</feature>
<keyword evidence="2" id="KW-0677">Repeat</keyword>
<dbReference type="Gene3D" id="1.25.40.10">
    <property type="entry name" value="Tetratricopeptide repeat domain"/>
    <property type="match status" value="3"/>
</dbReference>
<dbReference type="NCBIfam" id="TIGR00756">
    <property type="entry name" value="PPR"/>
    <property type="match status" value="3"/>
</dbReference>
<feature type="region of interest" description="Disordered" evidence="6">
    <location>
        <begin position="841"/>
        <end position="962"/>
    </location>
</feature>
<feature type="compositionally biased region" description="Low complexity" evidence="6">
    <location>
        <begin position="852"/>
        <end position="866"/>
    </location>
</feature>
<feature type="repeat" description="PPR" evidence="5">
    <location>
        <begin position="437"/>
        <end position="471"/>
    </location>
</feature>
<feature type="repeat" description="PPR" evidence="5">
    <location>
        <begin position="579"/>
        <end position="613"/>
    </location>
</feature>
<dbReference type="InterPro" id="IPR002885">
    <property type="entry name" value="PPR_rpt"/>
</dbReference>
<feature type="repeat" description="PPR" evidence="5">
    <location>
        <begin position="509"/>
        <end position="543"/>
    </location>
</feature>
<feature type="compositionally biased region" description="Pro residues" evidence="6">
    <location>
        <begin position="1027"/>
        <end position="1037"/>
    </location>
</feature>
<feature type="region of interest" description="Disordered" evidence="6">
    <location>
        <begin position="1014"/>
        <end position="1037"/>
    </location>
</feature>
<evidence type="ECO:0000256" key="6">
    <source>
        <dbReference type="SAM" id="MobiDB-lite"/>
    </source>
</evidence>
<accession>A0A4P9XJN9</accession>
<dbReference type="PROSITE" id="PS51375">
    <property type="entry name" value="PPR"/>
    <property type="match status" value="5"/>
</dbReference>
<keyword evidence="8" id="KW-1185">Reference proteome</keyword>
<dbReference type="STRING" id="78915.A0A4P9XJN9"/>
<dbReference type="EMBL" id="KZ993083">
    <property type="protein sequence ID" value="RKP05591.1"/>
    <property type="molecule type" value="Genomic_DNA"/>
</dbReference>
<feature type="region of interest" description="Disordered" evidence="6">
    <location>
        <begin position="312"/>
        <end position="349"/>
    </location>
</feature>
<dbReference type="Pfam" id="PF13041">
    <property type="entry name" value="PPR_2"/>
    <property type="match status" value="2"/>
</dbReference>
<feature type="compositionally biased region" description="Polar residues" evidence="6">
    <location>
        <begin position="147"/>
        <end position="159"/>
    </location>
</feature>
<gene>
    <name evidence="7" type="ORF">THASP1DRAFT_32570</name>
</gene>
<evidence type="ECO:0000256" key="5">
    <source>
        <dbReference type="PROSITE-ProRule" id="PRU00708"/>
    </source>
</evidence>
<protein>
    <recommendedName>
        <fullName evidence="9">Pentacotripeptide-repeat region of PRORP domain-containing protein</fullName>
    </recommendedName>
</protein>
<feature type="region of interest" description="Disordered" evidence="6">
    <location>
        <begin position="95"/>
        <end position="115"/>
    </location>
</feature>
<evidence type="ECO:0000313" key="8">
    <source>
        <dbReference type="Proteomes" id="UP000271241"/>
    </source>
</evidence>
<comment type="function">
    <text evidence="3">Regulates mitochondrial small subunit maturation by controlling 15S rRNA 5'-end processing. Localizes to the 5' precursor of the 15S rRNA in a position that is subsequently occupied by mS47 in the mature yeast mtSSU. Uses structure and sequence-specific RNA recognition, binding to a single-stranded region of the precursor and specifically recognizing bases -6 to -1. The exchange of Ccm1 for mS47 is coupled to the irreversible removal of precursor rRNA that is accompanied by conformational changes of the mitoribosomal proteins uS5m and mS26. These conformational changes signal completion of 5'-end rRNA processing through protection of the mature 5'-end of the 15S rRNA and stabilization of mS47. The removal of the 5' precursor together with the dissociation of Ccm1 may be catalyzed by the 5'-3' exoribonuclease Pet127. Involved in the specific removal of group I introns in mitochondrial encoded transcripts.</text>
</comment>
<feature type="compositionally biased region" description="Basic residues" evidence="6">
    <location>
        <begin position="322"/>
        <end position="334"/>
    </location>
</feature>
<sequence length="1037" mass="111809">MQRAAFRLRRTRHTPGAARTGSSMWLACFDRALRRVESTCGGIAEAHSAAAILPAGAHRAGLARRELSTCSAAAHALGNAASRTKRLERRNKHYANDSAAAYPAKATGESERQPAEATLSAIAAAHKTSLPLAGVKTKPNFAEQTDRQPSPRNNTTPTSQRDKPSQSRRLPRRIRELERLMRMPVLNPELVWRVYAVIRSDRQLMAQLTERHFSWLRDALKHRAGAIGSLSVVRLCEDQRECWRRRGAVAEIAVGREAEAAHLWSLYRLQRNDQVEVVFRQIQSAVAEAEAELEMEAAAAAAADATTDAERADALSREKILRQRQRRNRTQSKQRKWDPPPAATTRVPNVPGPEAWACLVAARARAGDGVGARRALDGMLRAGYREGPGMPLHTQVIIGYLRNEERNSAAWLYKQFARMSMDQSHLLGGPDSGVEAQTAVWNRLIGTLAKYGLTQEATEMSDRMRQQGVPLSLVTQTVLVNAVARSDQVTSPLLHKLYTALLASYPEMSMVAHTTFIEQFARRGDVEGAQRVLQRMVADGYKPDCYSYTSLMKAYAHQNNLTAIWNVYRDMLLNRVELNVITYTAMIRWFAAVGDNESLAVCLQEMRLRGIRPNTVTCNTLLWAAARLGNYERASLVYRDMLRSGLSPDTFTYAWLFNSCHAHGTIASAAASAAASQAMEHGARLTPVRSHSGTSNSVIVGSSLGQSGTSSAAAAARETAEWHARGLLVLGWFRDMMRLGVRPERQSVYGIAISTLARAEMHRGVLEAYQGMLSNGVMPNDWLVEMHRQSAAVVAHQDAALQAATSTATSQTAPQLASAVPGDAPDPSAVCDAGVAASALDADDDIPLTQTDAPSPAHDDSAAPFSYGRQGRPGRLGKHDRAVRQARLAAMEASARTREQRRTGSGPSPWSPFAPSSARPTSSRTLAASNTSSSTSSSSSSSSPSAASALGASASCGSGGNSPTSMLTLSARIRARRVCTDARTTFTPLSPILELDAITSAAITAAAHAVDSTVGTTSSDAGLASSCPPPSNTTPSA</sequence>
<feature type="region of interest" description="Disordered" evidence="6">
    <location>
        <begin position="133"/>
        <end position="172"/>
    </location>
</feature>
<evidence type="ECO:0008006" key="9">
    <source>
        <dbReference type="Google" id="ProtNLM"/>
    </source>
</evidence>
<feature type="repeat" description="PPR" evidence="5">
    <location>
        <begin position="614"/>
        <end position="648"/>
    </location>
</feature>
<evidence type="ECO:0000256" key="2">
    <source>
        <dbReference type="ARBA" id="ARBA00022737"/>
    </source>
</evidence>
<reference evidence="8" key="1">
    <citation type="journal article" date="2018" name="Nat. Microbiol.">
        <title>Leveraging single-cell genomics to expand the fungal tree of life.</title>
        <authorList>
            <person name="Ahrendt S.R."/>
            <person name="Quandt C.A."/>
            <person name="Ciobanu D."/>
            <person name="Clum A."/>
            <person name="Salamov A."/>
            <person name="Andreopoulos B."/>
            <person name="Cheng J.F."/>
            <person name="Woyke T."/>
            <person name="Pelin A."/>
            <person name="Henrissat B."/>
            <person name="Reynolds N.K."/>
            <person name="Benny G.L."/>
            <person name="Smith M.E."/>
            <person name="James T.Y."/>
            <person name="Grigoriev I.V."/>
        </authorList>
    </citation>
    <scope>NUCLEOTIDE SEQUENCE [LARGE SCALE GENOMIC DNA]</scope>
    <source>
        <strain evidence="8">RSA 1356</strain>
    </source>
</reference>
<feature type="repeat" description="PPR" evidence="5">
    <location>
        <begin position="544"/>
        <end position="578"/>
    </location>
</feature>
<dbReference type="AlphaFoldDB" id="A0A4P9XJN9"/>
<evidence type="ECO:0000313" key="7">
    <source>
        <dbReference type="EMBL" id="RKP05591.1"/>
    </source>
</evidence>
<organism evidence="7 8">
    <name type="scientific">Thamnocephalis sphaerospora</name>
    <dbReference type="NCBI Taxonomy" id="78915"/>
    <lineage>
        <taxon>Eukaryota</taxon>
        <taxon>Fungi</taxon>
        <taxon>Fungi incertae sedis</taxon>
        <taxon>Zoopagomycota</taxon>
        <taxon>Zoopagomycotina</taxon>
        <taxon>Zoopagomycetes</taxon>
        <taxon>Zoopagales</taxon>
        <taxon>Sigmoideomycetaceae</taxon>
        <taxon>Thamnocephalis</taxon>
    </lineage>
</organism>